<organism evidence="1 2">
    <name type="scientific">Methyloceanibacter caenitepidi</name>
    <dbReference type="NCBI Taxonomy" id="1384459"/>
    <lineage>
        <taxon>Bacteria</taxon>
        <taxon>Pseudomonadati</taxon>
        <taxon>Pseudomonadota</taxon>
        <taxon>Alphaproteobacteria</taxon>
        <taxon>Hyphomicrobiales</taxon>
        <taxon>Hyphomicrobiaceae</taxon>
        <taxon>Methyloceanibacter</taxon>
    </lineage>
</organism>
<keyword evidence="2" id="KW-1185">Reference proteome</keyword>
<name>A0A0A8K2F0_9HYPH</name>
<dbReference type="Proteomes" id="UP000031643">
    <property type="component" value="Chromosome"/>
</dbReference>
<evidence type="ECO:0000313" key="1">
    <source>
        <dbReference type="EMBL" id="BAQ16931.1"/>
    </source>
</evidence>
<sequence>MSLESIRCGKCAALLFKAAAKALSGRLEIKCRRCGHLNILRPEEPDTAPDDARIRFTASSAPRGR</sequence>
<proteinExistence type="predicted"/>
<dbReference type="InterPro" id="IPR019294">
    <property type="entry name" value="Translation_reg_Com"/>
</dbReference>
<evidence type="ECO:0008006" key="3">
    <source>
        <dbReference type="Google" id="ProtNLM"/>
    </source>
</evidence>
<dbReference type="AlphaFoldDB" id="A0A0A8K2F0"/>
<reference evidence="1 2" key="1">
    <citation type="submission" date="2014-09" db="EMBL/GenBank/DDBJ databases">
        <title>Genome sequencing of Methyloceanibacter caenitepidi Gela4.</title>
        <authorList>
            <person name="Takeuchi M."/>
            <person name="Susumu S."/>
            <person name="Kamagata Y."/>
            <person name="Oshima K."/>
            <person name="Hattori M."/>
            <person name="Iwasaki W."/>
        </authorList>
    </citation>
    <scope>NUCLEOTIDE SEQUENCE [LARGE SCALE GENOMIC DNA]</scope>
    <source>
        <strain evidence="1 2">Gela4</strain>
    </source>
</reference>
<dbReference type="EMBL" id="AP014648">
    <property type="protein sequence ID" value="BAQ16931.1"/>
    <property type="molecule type" value="Genomic_DNA"/>
</dbReference>
<protein>
    <recommendedName>
        <fullName evidence="3">Com family DNA-binding transcriptional regulator</fullName>
    </recommendedName>
</protein>
<dbReference type="RefSeq" id="WP_172653318.1">
    <property type="nucleotide sequence ID" value="NZ_AP014648.1"/>
</dbReference>
<gene>
    <name evidence="1" type="ORF">GL4_1475</name>
</gene>
<accession>A0A0A8K2F0</accession>
<dbReference type="STRING" id="1384459.GL4_1475"/>
<dbReference type="HOGENOM" id="CLU_197265_1_1_5"/>
<dbReference type="Pfam" id="PF10122">
    <property type="entry name" value="Zn_ribbon_Com"/>
    <property type="match status" value="1"/>
</dbReference>
<evidence type="ECO:0000313" key="2">
    <source>
        <dbReference type="Proteomes" id="UP000031643"/>
    </source>
</evidence>
<dbReference type="KEGG" id="mcg:GL4_1475"/>